<dbReference type="EMBL" id="OAOP01000003">
    <property type="protein sequence ID" value="SNX69988.1"/>
    <property type="molecule type" value="Genomic_DNA"/>
</dbReference>
<dbReference type="InterPro" id="IPR051448">
    <property type="entry name" value="CdaR-like_regulators"/>
</dbReference>
<dbReference type="InterPro" id="IPR042070">
    <property type="entry name" value="PucR_C-HTH_sf"/>
</dbReference>
<dbReference type="AlphaFoldDB" id="A0A285CSH2"/>
<proteinExistence type="predicted"/>
<evidence type="ECO:0000313" key="2">
    <source>
        <dbReference type="EMBL" id="SNX69988.1"/>
    </source>
</evidence>
<organism evidence="2 3">
    <name type="scientific">Bacillus oleivorans</name>
    <dbReference type="NCBI Taxonomy" id="1448271"/>
    <lineage>
        <taxon>Bacteria</taxon>
        <taxon>Bacillati</taxon>
        <taxon>Bacillota</taxon>
        <taxon>Bacilli</taxon>
        <taxon>Bacillales</taxon>
        <taxon>Bacillaceae</taxon>
        <taxon>Bacillus</taxon>
    </lineage>
</organism>
<dbReference type="InterPro" id="IPR025736">
    <property type="entry name" value="PucR_C-HTH_dom"/>
</dbReference>
<feature type="domain" description="PucR C-terminal helix-turn-helix" evidence="1">
    <location>
        <begin position="265"/>
        <end position="316"/>
    </location>
</feature>
<reference evidence="2 3" key="1">
    <citation type="submission" date="2017-08" db="EMBL/GenBank/DDBJ databases">
        <authorList>
            <person name="de Groot N.N."/>
        </authorList>
    </citation>
    <scope>NUCLEOTIDE SEQUENCE [LARGE SCALE GENOMIC DNA]</scope>
    <source>
        <strain evidence="2 3">JC228</strain>
    </source>
</reference>
<accession>A0A285CSH2</accession>
<dbReference type="PANTHER" id="PTHR33744">
    <property type="entry name" value="CARBOHYDRATE DIACID REGULATOR"/>
    <property type="match status" value="1"/>
</dbReference>
<name>A0A285CSH2_9BACI</name>
<dbReference type="Gene3D" id="1.10.10.2840">
    <property type="entry name" value="PucR C-terminal helix-turn-helix domain"/>
    <property type="match status" value="1"/>
</dbReference>
<dbReference type="Proteomes" id="UP000219546">
    <property type="component" value="Unassembled WGS sequence"/>
</dbReference>
<sequence>MSGSFLYKICYNENIHPNLEVLPMIEKLIKQYPSAKLQEEEPRNKNAYQWYFDEKDKMYLGIQRQDLTKEAEDLLACLFEKWEPAESSLASRNLSIVQKGWYSLLHGGQISEVIGEINHLRFIHIELPDSDLSPVDVEEACTGFFNQTIQPVWLTNTSLILIEKDSSDSIQLDDVIAFSKVLEGDFYFKGKFYLGKWRYISNLNDTAVFFQKENLLFQSLQRDFAKQTYFTFERVIPYLIINQLPKNFILKLKEEYQSVLEDPELLHTAQVYIENNMNASLTAKKMFMHRNSLLYRIDKFTEKTGLDLKQYESAWIIYFLSLLSE</sequence>
<dbReference type="Pfam" id="PF13556">
    <property type="entry name" value="HTH_30"/>
    <property type="match status" value="1"/>
</dbReference>
<dbReference type="PANTHER" id="PTHR33744:SF15">
    <property type="entry name" value="CARBOHYDRATE DIACID REGULATOR"/>
    <property type="match status" value="1"/>
</dbReference>
<keyword evidence="3" id="KW-1185">Reference proteome</keyword>
<evidence type="ECO:0000313" key="3">
    <source>
        <dbReference type="Proteomes" id="UP000219546"/>
    </source>
</evidence>
<gene>
    <name evidence="2" type="ORF">SAMN05877753_103371</name>
</gene>
<evidence type="ECO:0000259" key="1">
    <source>
        <dbReference type="Pfam" id="PF13556"/>
    </source>
</evidence>
<protein>
    <submittedName>
        <fullName evidence="2">PucR-like helix-turn-helix protein</fullName>
    </submittedName>
</protein>